<feature type="region of interest" description="Disordered" evidence="1">
    <location>
        <begin position="310"/>
        <end position="341"/>
    </location>
</feature>
<feature type="transmembrane region" description="Helical" evidence="2">
    <location>
        <begin position="111"/>
        <end position="130"/>
    </location>
</feature>
<protein>
    <submittedName>
        <fullName evidence="3">Uncharacterized protein</fullName>
    </submittedName>
</protein>
<feature type="transmembrane region" description="Helical" evidence="2">
    <location>
        <begin position="254"/>
        <end position="273"/>
    </location>
</feature>
<feature type="transmembrane region" description="Helical" evidence="2">
    <location>
        <begin position="181"/>
        <end position="204"/>
    </location>
</feature>
<keyword evidence="4" id="KW-1185">Reference proteome</keyword>
<accession>A0A4S4KI59</accession>
<sequence length="341" mass="37455">MSDPAFKPDEDANTIFQEDTWLQGSLIMCIAYGAVATLSIQCFFMLIRGTRRSKWLRDIPLLAFVISIFMLSTIFIGTAMQFTQQAFVDQRNFPGGPAAYEVVEFSLPIDSVANVTLVMSCFLCDMLLCWRCTVIYKNSSLPAWVSVGLASIFWLVEFILGSLFLGQIMSTSPWGAVNFTLGFWCFSLALNIIATFLIVGRLLFYRRRLAHIVGKGHGEQFTGLIAMVVESELMYTAFLILFIVPFILNHPLENVFIQGIALVQATAALMIVYRVAGGQGWTAETYVQVTTRMGSNPQLAGVSSTLRGPSAGAVAEAEGKTSTSGSGISANRDMYVSKEEV</sequence>
<proteinExistence type="predicted"/>
<feature type="transmembrane region" description="Helical" evidence="2">
    <location>
        <begin position="20"/>
        <end position="47"/>
    </location>
</feature>
<evidence type="ECO:0000256" key="1">
    <source>
        <dbReference type="SAM" id="MobiDB-lite"/>
    </source>
</evidence>
<feature type="transmembrane region" description="Helical" evidence="2">
    <location>
        <begin position="224"/>
        <end position="248"/>
    </location>
</feature>
<dbReference type="EMBL" id="SGPJ01000161">
    <property type="protein sequence ID" value="THG97560.1"/>
    <property type="molecule type" value="Genomic_DNA"/>
</dbReference>
<keyword evidence="2" id="KW-0472">Membrane</keyword>
<keyword evidence="2" id="KW-0812">Transmembrane</keyword>
<feature type="transmembrane region" description="Helical" evidence="2">
    <location>
        <begin position="142"/>
        <end position="169"/>
    </location>
</feature>
<comment type="caution">
    <text evidence="3">The sequence shown here is derived from an EMBL/GenBank/DDBJ whole genome shotgun (WGS) entry which is preliminary data.</text>
</comment>
<feature type="transmembrane region" description="Helical" evidence="2">
    <location>
        <begin position="59"/>
        <end position="82"/>
    </location>
</feature>
<evidence type="ECO:0000256" key="2">
    <source>
        <dbReference type="SAM" id="Phobius"/>
    </source>
</evidence>
<name>A0A4S4KI59_9APHY</name>
<reference evidence="3 4" key="1">
    <citation type="submission" date="2019-02" db="EMBL/GenBank/DDBJ databases">
        <title>Genome sequencing of the rare red list fungi Phlebia centrifuga.</title>
        <authorList>
            <person name="Buettner E."/>
            <person name="Kellner H."/>
        </authorList>
    </citation>
    <scope>NUCLEOTIDE SEQUENCE [LARGE SCALE GENOMIC DNA]</scope>
    <source>
        <strain evidence="3 4">DSM 108282</strain>
    </source>
</reference>
<evidence type="ECO:0000313" key="3">
    <source>
        <dbReference type="EMBL" id="THG97560.1"/>
    </source>
</evidence>
<organism evidence="3 4">
    <name type="scientific">Hermanssonia centrifuga</name>
    <dbReference type="NCBI Taxonomy" id="98765"/>
    <lineage>
        <taxon>Eukaryota</taxon>
        <taxon>Fungi</taxon>
        <taxon>Dikarya</taxon>
        <taxon>Basidiomycota</taxon>
        <taxon>Agaricomycotina</taxon>
        <taxon>Agaricomycetes</taxon>
        <taxon>Polyporales</taxon>
        <taxon>Meruliaceae</taxon>
        <taxon>Hermanssonia</taxon>
    </lineage>
</organism>
<keyword evidence="2" id="KW-1133">Transmembrane helix</keyword>
<gene>
    <name evidence="3" type="ORF">EW026_g4462</name>
</gene>
<dbReference type="Proteomes" id="UP000309038">
    <property type="component" value="Unassembled WGS sequence"/>
</dbReference>
<feature type="compositionally biased region" description="Polar residues" evidence="1">
    <location>
        <begin position="320"/>
        <end position="329"/>
    </location>
</feature>
<dbReference type="AlphaFoldDB" id="A0A4S4KI59"/>
<evidence type="ECO:0000313" key="4">
    <source>
        <dbReference type="Proteomes" id="UP000309038"/>
    </source>
</evidence>